<dbReference type="OrthoDB" id="8752428at2"/>
<dbReference type="EMBL" id="QGGU01000007">
    <property type="protein sequence ID" value="PWK50082.1"/>
    <property type="molecule type" value="Genomic_DNA"/>
</dbReference>
<evidence type="ECO:0000313" key="1">
    <source>
        <dbReference type="EMBL" id="PWK50082.1"/>
    </source>
</evidence>
<name>A0A316FPM1_9GAMM</name>
<sequence>MASKAKPLNDEIKKSFYPFVFEKGFERLKTSDPHFAEFRRTNGERVEFFDIQWDKYWRPYFVLNFKLEGTEITFNKNMGRLQRKKGGPMSCWFSLHKPLLKRILTFSWYYSPEEVVLELTSAFSELEEWWETGVEGPHIYIV</sequence>
<protein>
    <submittedName>
        <fullName evidence="1">Uncharacterized protein</fullName>
    </submittedName>
</protein>
<gene>
    <name evidence="1" type="ORF">C8D97_107249</name>
</gene>
<comment type="caution">
    <text evidence="1">The sequence shown here is derived from an EMBL/GenBank/DDBJ whole genome shotgun (WGS) entry which is preliminary data.</text>
</comment>
<dbReference type="AlphaFoldDB" id="A0A316FPM1"/>
<dbReference type="RefSeq" id="WP_109763857.1">
    <property type="nucleotide sequence ID" value="NZ_QGGU01000007.1"/>
</dbReference>
<dbReference type="Proteomes" id="UP000245790">
    <property type="component" value="Unassembled WGS sequence"/>
</dbReference>
<organism evidence="1 2">
    <name type="scientific">Pleionea mediterranea</name>
    <dbReference type="NCBI Taxonomy" id="523701"/>
    <lineage>
        <taxon>Bacteria</taxon>
        <taxon>Pseudomonadati</taxon>
        <taxon>Pseudomonadota</taxon>
        <taxon>Gammaproteobacteria</taxon>
        <taxon>Oceanospirillales</taxon>
        <taxon>Pleioneaceae</taxon>
        <taxon>Pleionea</taxon>
    </lineage>
</organism>
<evidence type="ECO:0000313" key="2">
    <source>
        <dbReference type="Proteomes" id="UP000245790"/>
    </source>
</evidence>
<proteinExistence type="predicted"/>
<keyword evidence="2" id="KW-1185">Reference proteome</keyword>
<reference evidence="1 2" key="1">
    <citation type="submission" date="2018-05" db="EMBL/GenBank/DDBJ databases">
        <title>Genomic Encyclopedia of Type Strains, Phase IV (KMG-IV): sequencing the most valuable type-strain genomes for metagenomic binning, comparative biology and taxonomic classification.</title>
        <authorList>
            <person name="Goeker M."/>
        </authorList>
    </citation>
    <scope>NUCLEOTIDE SEQUENCE [LARGE SCALE GENOMIC DNA]</scope>
    <source>
        <strain evidence="1 2">DSM 25350</strain>
    </source>
</reference>
<accession>A0A316FPM1</accession>